<dbReference type="SUPFAM" id="SSF51445">
    <property type="entry name" value="(Trans)glycosidases"/>
    <property type="match status" value="1"/>
</dbReference>
<dbReference type="GO" id="GO:0005975">
    <property type="term" value="P:carbohydrate metabolic process"/>
    <property type="evidence" value="ECO:0007669"/>
    <property type="project" value="InterPro"/>
</dbReference>
<sequence>MTAGTANHETMLQCFEWYLPDDHGLWNWIAAQAQDLAAAGFTMAWLPPAYKGQAGDADVGYGVYDMYDLGEFDAKGSVPTKYGSRGDYLGAIRTLHAHGLRVLADIVFNHRMGADGEERVTAHVVDVDDRTVNDRTAIERTLDTVYDFPERDGTYSTFRWNWRDFTGTDYTANDGSTGIMRFAGKQWSDNVSHERGNFDYIMGDDVDVNEPEVVKELTDWGIWYTETTGVDGFRLDAVKSIDAKFFKPWLKTMREHGNHPDFAVGEYWSGDVDELTGYLDDCGHCMTLFDVALHFAFEHISHNPASYDLRSLAAHTLTDIEPAYACAFVDNHDTQPGQALESWVQPWFKPLAYAYILLRDSPYPCVFFGDWYGMPHEGTAPTPFLHELVWTRAHLLGDVIVPQQGDDARTLCWKVDGPHPLYVVLNTADDQVVRNVRDEHLASRTFVDMCHPDATVVVADDGRASLPCPQRACAVYMDADDYAVLQEAMRRRV</sequence>
<evidence type="ECO:0000256" key="4">
    <source>
        <dbReference type="ARBA" id="ARBA00022801"/>
    </source>
</evidence>
<organism evidence="10 11">
    <name type="scientific">Bifidobacterium pseudolongum subsp. globosum</name>
    <dbReference type="NCBI Taxonomy" id="1690"/>
    <lineage>
        <taxon>Bacteria</taxon>
        <taxon>Bacillati</taxon>
        <taxon>Actinomycetota</taxon>
        <taxon>Actinomycetes</taxon>
        <taxon>Bifidobacteriales</taxon>
        <taxon>Bifidobacteriaceae</taxon>
        <taxon>Bifidobacterium</taxon>
    </lineage>
</organism>
<protein>
    <submittedName>
        <fullName evidence="10">Alpha-amylase</fullName>
    </submittedName>
</protein>
<keyword evidence="3 8" id="KW-0479">Metal-binding</keyword>
<comment type="cofactor">
    <cofactor evidence="1">
        <name>Ca(2+)</name>
        <dbReference type="ChEBI" id="CHEBI:29108"/>
    </cofactor>
</comment>
<evidence type="ECO:0000313" key="11">
    <source>
        <dbReference type="Proteomes" id="UP000233783"/>
    </source>
</evidence>
<dbReference type="RefSeq" id="WP_242501075.1">
    <property type="nucleotide sequence ID" value="NZ_JBKZBJ010000010.1"/>
</dbReference>
<evidence type="ECO:0000256" key="8">
    <source>
        <dbReference type="PIRSR" id="PIRSR001021-2"/>
    </source>
</evidence>
<feature type="binding site" evidence="8">
    <location>
        <position position="207"/>
    </location>
    <ligand>
        <name>Ca(2+)</name>
        <dbReference type="ChEBI" id="CHEBI:29108"/>
        <label>2</label>
    </ligand>
</feature>
<dbReference type="Gene3D" id="2.40.30.140">
    <property type="match status" value="1"/>
</dbReference>
<evidence type="ECO:0000256" key="5">
    <source>
        <dbReference type="ARBA" id="ARBA00023277"/>
    </source>
</evidence>
<keyword evidence="8" id="KW-0106">Calcium</keyword>
<dbReference type="NCBIfam" id="NF006969">
    <property type="entry name" value="PRK09441.1-2"/>
    <property type="match status" value="1"/>
</dbReference>
<evidence type="ECO:0000256" key="7">
    <source>
        <dbReference type="PIRSR" id="PIRSR001021-1"/>
    </source>
</evidence>
<evidence type="ECO:0000256" key="6">
    <source>
        <dbReference type="ARBA" id="ARBA00023295"/>
    </source>
</evidence>
<evidence type="ECO:0000259" key="9">
    <source>
        <dbReference type="SMART" id="SM00642"/>
    </source>
</evidence>
<dbReference type="CDD" id="cd11318">
    <property type="entry name" value="AmyAc_bac_fung_AmyA"/>
    <property type="match status" value="1"/>
</dbReference>
<evidence type="ECO:0000256" key="1">
    <source>
        <dbReference type="ARBA" id="ARBA00001913"/>
    </source>
</evidence>
<dbReference type="Gene3D" id="3.20.20.80">
    <property type="entry name" value="Glycosidases"/>
    <property type="match status" value="1"/>
</dbReference>
<feature type="active site" description="Nucleophile" evidence="7">
    <location>
        <position position="236"/>
    </location>
</feature>
<evidence type="ECO:0000256" key="2">
    <source>
        <dbReference type="ARBA" id="ARBA00008061"/>
    </source>
</evidence>
<keyword evidence="5" id="KW-0119">Carbohydrate metabolism</keyword>
<keyword evidence="4" id="KW-0378">Hydrolase</keyword>
<feature type="binding site" evidence="8">
    <location>
        <position position="109"/>
    </location>
    <ligand>
        <name>Ca(2+)</name>
        <dbReference type="ChEBI" id="CHEBI:29108"/>
        <label>1</label>
    </ligand>
</feature>
<dbReference type="GO" id="GO:0005509">
    <property type="term" value="F:calcium ion binding"/>
    <property type="evidence" value="ECO:0007669"/>
    <property type="project" value="InterPro"/>
</dbReference>
<gene>
    <name evidence="10" type="ORF">CQR56_1351</name>
</gene>
<dbReference type="Proteomes" id="UP000233783">
    <property type="component" value="Unassembled WGS sequence"/>
</dbReference>
<feature type="binding site" evidence="8">
    <location>
        <position position="199"/>
    </location>
    <ligand>
        <name>Ca(2+)</name>
        <dbReference type="ChEBI" id="CHEBI:29108"/>
        <label>1</label>
    </ligand>
</feature>
<dbReference type="Pfam" id="PF00128">
    <property type="entry name" value="Alpha-amylase"/>
    <property type="match status" value="1"/>
</dbReference>
<dbReference type="NCBIfam" id="NF006968">
    <property type="entry name" value="PRK09441.1-1"/>
    <property type="match status" value="1"/>
</dbReference>
<comment type="caution">
    <text evidence="10">The sequence shown here is derived from an EMBL/GenBank/DDBJ whole genome shotgun (WGS) entry which is preliminary data.</text>
</comment>
<dbReference type="AlphaFoldDB" id="A0A2N3QTZ5"/>
<dbReference type="InterPro" id="IPR017853">
    <property type="entry name" value="GH"/>
</dbReference>
<dbReference type="PANTHER" id="PTHR43447">
    <property type="entry name" value="ALPHA-AMYLASE"/>
    <property type="match status" value="1"/>
</dbReference>
<feature type="binding site" evidence="8">
    <location>
        <position position="205"/>
    </location>
    <ligand>
        <name>Ca(2+)</name>
        <dbReference type="ChEBI" id="CHEBI:29108"/>
        <label>1</label>
    </ligand>
</feature>
<dbReference type="GO" id="GO:0004553">
    <property type="term" value="F:hydrolase activity, hydrolyzing O-glycosyl compounds"/>
    <property type="evidence" value="ECO:0007669"/>
    <property type="project" value="InterPro"/>
</dbReference>
<evidence type="ECO:0000256" key="3">
    <source>
        <dbReference type="ARBA" id="ARBA00022723"/>
    </source>
</evidence>
<reference evidence="10 11" key="1">
    <citation type="submission" date="2017-10" db="EMBL/GenBank/DDBJ databases">
        <title>Bifidobacterium genomics.</title>
        <authorList>
            <person name="Lugli G.A."/>
            <person name="Milani C."/>
            <person name="Mancabelli L."/>
        </authorList>
    </citation>
    <scope>NUCLEOTIDE SEQUENCE [LARGE SCALE GENOMIC DNA]</scope>
    <source>
        <strain evidence="10 11">1744B</strain>
    </source>
</reference>
<name>A0A2N3QTZ5_9BIFI</name>
<feature type="active site" description="Proton donor" evidence="7">
    <location>
        <position position="266"/>
    </location>
</feature>
<dbReference type="EMBL" id="PCHB01000014">
    <property type="protein sequence ID" value="PKU95552.1"/>
    <property type="molecule type" value="Genomic_DNA"/>
</dbReference>
<dbReference type="InterPro" id="IPR013776">
    <property type="entry name" value="A-amylase_thermo"/>
</dbReference>
<evidence type="ECO:0000313" key="10">
    <source>
        <dbReference type="EMBL" id="PKU95552.1"/>
    </source>
</evidence>
<comment type="similarity">
    <text evidence="2">Belongs to the glycosyl hydrolase 13 family.</text>
</comment>
<dbReference type="SMART" id="SM00642">
    <property type="entry name" value="Aamy"/>
    <property type="match status" value="1"/>
</dbReference>
<dbReference type="PIRSF" id="PIRSF001021">
    <property type="entry name" value="Alph-amls_thrmst"/>
    <property type="match status" value="1"/>
</dbReference>
<dbReference type="InterPro" id="IPR006047">
    <property type="entry name" value="GH13_cat_dom"/>
</dbReference>
<feature type="domain" description="Glycosyl hydrolase family 13 catalytic" evidence="9">
    <location>
        <begin position="9"/>
        <end position="392"/>
    </location>
</feature>
<keyword evidence="6" id="KW-0326">Glycosidase</keyword>
<accession>A0A2N3QTZ5</accession>
<proteinExistence type="inferred from homology"/>